<feature type="region of interest" description="Disordered" evidence="1">
    <location>
        <begin position="337"/>
        <end position="427"/>
    </location>
</feature>
<protein>
    <recommendedName>
        <fullName evidence="2">SET domain-containing protein</fullName>
    </recommendedName>
</protein>
<accession>A0ABN9SM21</accession>
<reference evidence="3" key="1">
    <citation type="submission" date="2023-10" db="EMBL/GenBank/DDBJ databases">
        <authorList>
            <person name="Chen Y."/>
            <person name="Shah S."/>
            <person name="Dougan E. K."/>
            <person name="Thang M."/>
            <person name="Chan C."/>
        </authorList>
    </citation>
    <scope>NUCLEOTIDE SEQUENCE [LARGE SCALE GENOMIC DNA]</scope>
</reference>
<dbReference type="PANTHER" id="PTHR12197">
    <property type="entry name" value="HISTONE-LYSINE N-METHYLTRANSFERASE SMYD"/>
    <property type="match status" value="1"/>
</dbReference>
<dbReference type="PANTHER" id="PTHR12197:SF292">
    <property type="entry name" value="SET DOMAIN-CONTAINING PROTEIN"/>
    <property type="match status" value="1"/>
</dbReference>
<dbReference type="Gene3D" id="2.170.270.10">
    <property type="entry name" value="SET domain"/>
    <property type="match status" value="1"/>
</dbReference>
<dbReference type="InterPro" id="IPR001214">
    <property type="entry name" value="SET_dom"/>
</dbReference>
<evidence type="ECO:0000313" key="3">
    <source>
        <dbReference type="EMBL" id="CAK0832821.1"/>
    </source>
</evidence>
<feature type="domain" description="SET" evidence="2">
    <location>
        <begin position="6"/>
        <end position="194"/>
    </location>
</feature>
<feature type="compositionally biased region" description="Basic residues" evidence="1">
    <location>
        <begin position="337"/>
        <end position="350"/>
    </location>
</feature>
<evidence type="ECO:0000313" key="4">
    <source>
        <dbReference type="Proteomes" id="UP001189429"/>
    </source>
</evidence>
<feature type="compositionally biased region" description="Low complexity" evidence="1">
    <location>
        <begin position="401"/>
        <end position="420"/>
    </location>
</feature>
<dbReference type="Pfam" id="PF00856">
    <property type="entry name" value="SET"/>
    <property type="match status" value="1"/>
</dbReference>
<keyword evidence="4" id="KW-1185">Reference proteome</keyword>
<gene>
    <name evidence="3" type="ORF">PCOR1329_LOCUS30707</name>
</gene>
<name>A0ABN9SM21_9DINO</name>
<comment type="caution">
    <text evidence="3">The sequence shown here is derived from an EMBL/GenBank/DDBJ whole genome shotgun (WGS) entry which is preliminary data.</text>
</comment>
<proteinExistence type="predicted"/>
<dbReference type="EMBL" id="CAUYUJ010011891">
    <property type="protein sequence ID" value="CAK0832821.1"/>
    <property type="molecule type" value="Genomic_DNA"/>
</dbReference>
<evidence type="ECO:0000259" key="2">
    <source>
        <dbReference type="PROSITE" id="PS50280"/>
    </source>
</evidence>
<organism evidence="3 4">
    <name type="scientific">Prorocentrum cordatum</name>
    <dbReference type="NCBI Taxonomy" id="2364126"/>
    <lineage>
        <taxon>Eukaryota</taxon>
        <taxon>Sar</taxon>
        <taxon>Alveolata</taxon>
        <taxon>Dinophyceae</taxon>
        <taxon>Prorocentrales</taxon>
        <taxon>Prorocentraceae</taxon>
        <taxon>Prorocentrum</taxon>
    </lineage>
</organism>
<sequence>MAAAPAPLLSGPVACRAAGVGGGRGVFCTRRVAAGGVVMAEEPLLQVPAGAVLPGEAPHAAVARAVLQSARRDELLGRLGLLHPRALAELPPEALAAAREMQGEAARRLAAAACPPLAEQDALLLLIKMQMNAFESGVYVELAMVNHACFPNCIKFGPGERCHSGQKGATWSRASEIVAARDIEEGEEITISFLGPQERSAAARARLFRQQHLVEIVQPPGAPSSIALEARPATVPACWRTWRRSSTVWAAPPPDQPPPLRSSLACWPSSAARPRGCTRGTWCFAGCDAPWRVRRALRWRPPPTWRWRSRWCAPAGRSARRSCCSCRARTWTSRRPRTTSLRGWRRRWRRTAPGCSRSSPRRTGTSPPPPRLRRPAVGRPWTSPAGLRDPVVRGPTPSAPPVAAAAAAPPAAATAPPAGAEDWSIFD</sequence>
<dbReference type="PROSITE" id="PS50280">
    <property type="entry name" value="SET"/>
    <property type="match status" value="1"/>
</dbReference>
<dbReference type="Proteomes" id="UP001189429">
    <property type="component" value="Unassembled WGS sequence"/>
</dbReference>
<dbReference type="InterPro" id="IPR050869">
    <property type="entry name" value="H3K4_H4K5_MeTrfase"/>
</dbReference>
<evidence type="ECO:0000256" key="1">
    <source>
        <dbReference type="SAM" id="MobiDB-lite"/>
    </source>
</evidence>
<dbReference type="SUPFAM" id="SSF82199">
    <property type="entry name" value="SET domain"/>
    <property type="match status" value="1"/>
</dbReference>
<feature type="compositionally biased region" description="Low complexity" evidence="1">
    <location>
        <begin position="356"/>
        <end position="365"/>
    </location>
</feature>
<dbReference type="InterPro" id="IPR046341">
    <property type="entry name" value="SET_dom_sf"/>
</dbReference>